<evidence type="ECO:0000259" key="3">
    <source>
        <dbReference type="PROSITE" id="PS50010"/>
    </source>
</evidence>
<dbReference type="SUPFAM" id="SSF48065">
    <property type="entry name" value="DBL homology domain (DH-domain)"/>
    <property type="match status" value="1"/>
</dbReference>
<evidence type="ECO:0000259" key="4">
    <source>
        <dbReference type="PROSITE" id="PS50212"/>
    </source>
</evidence>
<dbReference type="SMART" id="SM00233">
    <property type="entry name" value="PH"/>
    <property type="match status" value="1"/>
</dbReference>
<dbReference type="InterPro" id="IPR053086">
    <property type="entry name" value="RhoGEF_domain"/>
</dbReference>
<dbReference type="CDD" id="cd06224">
    <property type="entry name" value="REM"/>
    <property type="match status" value="1"/>
</dbReference>
<dbReference type="PROSITE" id="PS50212">
    <property type="entry name" value="RASGEF_NTER"/>
    <property type="match status" value="1"/>
</dbReference>
<dbReference type="InterPro" id="IPR023578">
    <property type="entry name" value="Ras_GEF_dom_sf"/>
</dbReference>
<gene>
    <name evidence="5" type="primary">SOS2_2</name>
    <name evidence="5" type="ORF">P7K49_018036</name>
</gene>
<dbReference type="Pfam" id="PF00618">
    <property type="entry name" value="RasGEF_N"/>
    <property type="match status" value="1"/>
</dbReference>
<keyword evidence="1" id="KW-0344">Guanine-nucleotide releasing factor</keyword>
<dbReference type="Gene3D" id="1.20.900.10">
    <property type="entry name" value="Dbl homology (DH) domain"/>
    <property type="match status" value="1"/>
</dbReference>
<dbReference type="PROSITE" id="PS50003">
    <property type="entry name" value="PH_DOMAIN"/>
    <property type="match status" value="1"/>
</dbReference>
<proteinExistence type="predicted"/>
<dbReference type="Gene3D" id="6.10.250.3060">
    <property type="match status" value="1"/>
</dbReference>
<dbReference type="SMART" id="SM00229">
    <property type="entry name" value="RasGEFN"/>
    <property type="match status" value="1"/>
</dbReference>
<protein>
    <submittedName>
        <fullName evidence="5">Son of sevenless 2</fullName>
    </submittedName>
</protein>
<feature type="domain" description="PH" evidence="2">
    <location>
        <begin position="334"/>
        <end position="437"/>
    </location>
</feature>
<name>A0ABQ9V4D7_SAGOE</name>
<evidence type="ECO:0000256" key="1">
    <source>
        <dbReference type="PROSITE-ProRule" id="PRU00135"/>
    </source>
</evidence>
<dbReference type="InterPro" id="IPR055251">
    <property type="entry name" value="SOS1_NGEF_PH"/>
</dbReference>
<keyword evidence="6" id="KW-1185">Reference proteome</keyword>
<dbReference type="SMART" id="SM00325">
    <property type="entry name" value="RhoGEF"/>
    <property type="match status" value="1"/>
</dbReference>
<dbReference type="PANTHER" id="PTHR45834">
    <property type="entry name" value="RHO GUANINE NUCLEOTIDE EXCHANGE FACTOR 9-RELATED"/>
    <property type="match status" value="1"/>
</dbReference>
<dbReference type="Proteomes" id="UP001266305">
    <property type="component" value="Unassembled WGS sequence"/>
</dbReference>
<dbReference type="Pfam" id="PF22697">
    <property type="entry name" value="SOS1_NGEF_PH"/>
    <property type="match status" value="1"/>
</dbReference>
<dbReference type="EMBL" id="JASSZA010000008">
    <property type="protein sequence ID" value="KAK2104180.1"/>
    <property type="molecule type" value="Genomic_DNA"/>
</dbReference>
<comment type="caution">
    <text evidence="5">The sequence shown here is derived from an EMBL/GenBank/DDBJ whole genome shotgun (WGS) entry which is preliminary data.</text>
</comment>
<dbReference type="InterPro" id="IPR035899">
    <property type="entry name" value="DBL_dom_sf"/>
</dbReference>
<evidence type="ECO:0000313" key="5">
    <source>
        <dbReference type="EMBL" id="KAK2104180.1"/>
    </source>
</evidence>
<evidence type="ECO:0000259" key="2">
    <source>
        <dbReference type="PROSITE" id="PS50003"/>
    </source>
</evidence>
<dbReference type="Gene3D" id="2.30.29.30">
    <property type="entry name" value="Pleckstrin-homology domain (PH domain)/Phosphotyrosine-binding domain (PTB)"/>
    <property type="match status" value="1"/>
</dbReference>
<evidence type="ECO:0000313" key="6">
    <source>
        <dbReference type="Proteomes" id="UP001266305"/>
    </source>
</evidence>
<dbReference type="InterPro" id="IPR001849">
    <property type="entry name" value="PH_domain"/>
</dbReference>
<dbReference type="InterPro" id="IPR000219">
    <property type="entry name" value="DH_dom"/>
</dbReference>
<feature type="domain" description="N-terminal Ras-GEF" evidence="4">
    <location>
        <begin position="488"/>
        <end position="576"/>
    </location>
</feature>
<dbReference type="CDD" id="cd01261">
    <property type="entry name" value="PH_SOS"/>
    <property type="match status" value="1"/>
</dbReference>
<sequence>MDMFDQDDIGLVSLCEDEPSSSGELNYYDLVRTEIAEERQYLRELNMIIKVFREAFLSDRKLFEPSLLLLLLDIEKIFSNISDIHELTVKLLGLIEDTVEMTDESSPHPLAGSCFEDLAEYPAKLQKKFDVEQAFDPYETLSQDILSPEFSEHFSKLMARPAVALHFQLPGTNALGYPKCTSDMTCLKLSIADGFKEAVRYVLPRLMLVPVYHCWHYFELLKMPTRFLINAQQQQEEIEMWNGKTSLRRQLKACSEEQEDRECLNQAITALLNLQGSMDRIYKQYSPRRRPGDPVCPFYGHQLRSKHLAIKKMNEIQKNIDGWEGKDIGQCCNEFIMEGPLTRIGAKHERHIFLFDGLMISCKPNHGQTRLPGYSSAEYRLKEKFVMRKIQICDKEDTCEYKHAFELVSKDENSIIFAAKSAEEKNNWMAALISLHYRSTLDRMLDSVLLKEENEQPLRLPSPEVYRFVVKDSEENIVFEDNLQSRSGIPIIKGGTVVKLIERLTYHMYADPNFVRTFLTTYRSFCKPQELLSLLIERFEIPEPEPTDADKLAIEKGEQPISADLKRFRKEYVQPF</sequence>
<dbReference type="SUPFAM" id="SSF50729">
    <property type="entry name" value="PH domain-like"/>
    <property type="match status" value="1"/>
</dbReference>
<accession>A0ABQ9V4D7</accession>
<dbReference type="Pfam" id="PF00621">
    <property type="entry name" value="RhoGEF"/>
    <property type="match status" value="1"/>
</dbReference>
<reference evidence="5 6" key="1">
    <citation type="submission" date="2023-05" db="EMBL/GenBank/DDBJ databases">
        <title>B98-5 Cell Line De Novo Hybrid Assembly: An Optical Mapping Approach.</title>
        <authorList>
            <person name="Kananen K."/>
            <person name="Auerbach J.A."/>
            <person name="Kautto E."/>
            <person name="Blachly J.S."/>
        </authorList>
    </citation>
    <scope>NUCLEOTIDE SEQUENCE [LARGE SCALE GENOMIC DNA]</scope>
    <source>
        <strain evidence="5">B95-8</strain>
        <tissue evidence="5">Cell line</tissue>
    </source>
</reference>
<dbReference type="InterPro" id="IPR011993">
    <property type="entry name" value="PH-like_dom_sf"/>
</dbReference>
<dbReference type="PROSITE" id="PS50010">
    <property type="entry name" value="DH_2"/>
    <property type="match status" value="1"/>
</dbReference>
<dbReference type="InterPro" id="IPR000651">
    <property type="entry name" value="Ras-like_Gua-exchang_fac_N"/>
</dbReference>
<dbReference type="PANTHER" id="PTHR45834:SF3">
    <property type="entry name" value="RHO GUANINE NUCLEOTIDE EXCHANGE FACTOR 3, ISOFORM L"/>
    <property type="match status" value="1"/>
</dbReference>
<dbReference type="SUPFAM" id="SSF48366">
    <property type="entry name" value="Ras GEF"/>
    <property type="match status" value="1"/>
</dbReference>
<organism evidence="5 6">
    <name type="scientific">Saguinus oedipus</name>
    <name type="common">Cotton-top tamarin</name>
    <name type="synonym">Oedipomidas oedipus</name>
    <dbReference type="NCBI Taxonomy" id="9490"/>
    <lineage>
        <taxon>Eukaryota</taxon>
        <taxon>Metazoa</taxon>
        <taxon>Chordata</taxon>
        <taxon>Craniata</taxon>
        <taxon>Vertebrata</taxon>
        <taxon>Euteleostomi</taxon>
        <taxon>Mammalia</taxon>
        <taxon>Eutheria</taxon>
        <taxon>Euarchontoglires</taxon>
        <taxon>Primates</taxon>
        <taxon>Haplorrhini</taxon>
        <taxon>Platyrrhini</taxon>
        <taxon>Cebidae</taxon>
        <taxon>Callitrichinae</taxon>
        <taxon>Saguinus</taxon>
    </lineage>
</organism>
<feature type="domain" description="DH" evidence="3">
    <location>
        <begin position="26"/>
        <end position="281"/>
    </location>
</feature>
<dbReference type="Gene3D" id="1.20.870.10">
    <property type="entry name" value="Son of sevenless (SoS) protein Chain: S domain 1"/>
    <property type="match status" value="1"/>
</dbReference>